<organism evidence="9 10">
    <name type="scientific">Nicoliella spurrieriana</name>
    <dbReference type="NCBI Taxonomy" id="2925830"/>
    <lineage>
        <taxon>Bacteria</taxon>
        <taxon>Bacillati</taxon>
        <taxon>Bacillota</taxon>
        <taxon>Bacilli</taxon>
        <taxon>Lactobacillales</taxon>
        <taxon>Lactobacillaceae</taxon>
        <taxon>Nicoliella</taxon>
    </lineage>
</organism>
<dbReference type="InterPro" id="IPR050072">
    <property type="entry name" value="Peptidase_M20A"/>
</dbReference>
<dbReference type="GO" id="GO:0016805">
    <property type="term" value="F:dipeptidase activity"/>
    <property type="evidence" value="ECO:0007669"/>
    <property type="project" value="UniProtKB-KW"/>
</dbReference>
<keyword evidence="10" id="KW-1185">Reference proteome</keyword>
<name>A0A976RS16_9LACO</name>
<evidence type="ECO:0000256" key="4">
    <source>
        <dbReference type="ARBA" id="ARBA00022723"/>
    </source>
</evidence>
<gene>
    <name evidence="9" type="primary">pepV</name>
    <name evidence="9" type="ORF">MOO44_07685</name>
</gene>
<dbReference type="InterPro" id="IPR036264">
    <property type="entry name" value="Bact_exopeptidase_dim_dom"/>
</dbReference>
<dbReference type="GO" id="GO:0008777">
    <property type="term" value="F:acetylornithine deacetylase activity"/>
    <property type="evidence" value="ECO:0007669"/>
    <property type="project" value="TreeGrafter"/>
</dbReference>
<keyword evidence="7 9" id="KW-0224">Dipeptidase</keyword>
<dbReference type="Proteomes" id="UP000831181">
    <property type="component" value="Chromosome"/>
</dbReference>
<evidence type="ECO:0000313" key="9">
    <source>
        <dbReference type="EMBL" id="UQS86753.1"/>
    </source>
</evidence>
<dbReference type="PANTHER" id="PTHR43808:SF31">
    <property type="entry name" value="N-ACETYL-L-CITRULLINE DEACETYLASE"/>
    <property type="match status" value="1"/>
</dbReference>
<keyword evidence="3" id="KW-0645">Protease</keyword>
<dbReference type="NCBIfam" id="NF005591">
    <property type="entry name" value="PRK07318.1"/>
    <property type="match status" value="1"/>
</dbReference>
<dbReference type="GO" id="GO:0008237">
    <property type="term" value="F:metallopeptidase activity"/>
    <property type="evidence" value="ECO:0007669"/>
    <property type="project" value="UniProtKB-KW"/>
</dbReference>
<dbReference type="SUPFAM" id="SSF55031">
    <property type="entry name" value="Bacterial exopeptidase dimerisation domain"/>
    <property type="match status" value="1"/>
</dbReference>
<dbReference type="EC" id="3.4.13.-" evidence="9"/>
<comment type="similarity">
    <text evidence="2">Belongs to the peptidase M20A family.</text>
</comment>
<reference evidence="9" key="1">
    <citation type="journal article" date="2022" name="Int. J. Syst. Evol. Microbiol.">
        <title>Apilactobacillus apisilvae sp. nov., Nicolia spurrieriana gen. nov. sp. nov., Bombilactobacillus folatiphilus sp. nov. and Bombilactobacillus thymidiniphilus sp. nov., four new lactic acid bacterial isolates from stingless bees Tetragonula carbonaria and Austroplebeia australis.</title>
        <authorList>
            <person name="Oliphant S.A."/>
            <person name="Watson-Haigh N.S."/>
            <person name="Sumby K.M."/>
            <person name="Gardner J."/>
            <person name="Groom S."/>
            <person name="Jiranek V."/>
        </authorList>
    </citation>
    <scope>NUCLEOTIDE SEQUENCE</scope>
    <source>
        <strain evidence="9">SGEP1_A5</strain>
    </source>
</reference>
<dbReference type="InterPro" id="IPR002933">
    <property type="entry name" value="Peptidase_M20"/>
</dbReference>
<dbReference type="EMBL" id="CP093361">
    <property type="protein sequence ID" value="UQS86753.1"/>
    <property type="molecule type" value="Genomic_DNA"/>
</dbReference>
<dbReference type="SUPFAM" id="SSF53187">
    <property type="entry name" value="Zn-dependent exopeptidases"/>
    <property type="match status" value="1"/>
</dbReference>
<evidence type="ECO:0000313" key="10">
    <source>
        <dbReference type="Proteomes" id="UP000831181"/>
    </source>
</evidence>
<evidence type="ECO:0000256" key="3">
    <source>
        <dbReference type="ARBA" id="ARBA00022670"/>
    </source>
</evidence>
<evidence type="ECO:0000256" key="7">
    <source>
        <dbReference type="ARBA" id="ARBA00022997"/>
    </source>
</evidence>
<dbReference type="Gene3D" id="3.30.70.360">
    <property type="match status" value="2"/>
</dbReference>
<evidence type="ECO:0000256" key="8">
    <source>
        <dbReference type="ARBA" id="ARBA00023049"/>
    </source>
</evidence>
<evidence type="ECO:0000256" key="2">
    <source>
        <dbReference type="ARBA" id="ARBA00006247"/>
    </source>
</evidence>
<keyword evidence="6" id="KW-0862">Zinc</keyword>
<sequence length="468" mass="51320">MTVDWKQRAKAYQDDYLNDLKELVSIDSERDDAHASDEFPLGPGPAAALAKYLEIGKRDGFKTKNYDNLAGYIEYGDGDKTLGIIVHADVMPAGEGWNTDPFELTIKDNVAYGRGTSDDKGPGLAAYYGLRMLKDAGIQPKFRIRFLIGTDEESNWTGIKHYLKTEPAPDLGFSPDAEFPVINGEKGNTTFVTTFSGHNAGEEDTEFTLRTFKAGLRDNMVPRDAFAVVESDDNERVSDDFTKFLDHYPVSGDSELTDGGLQLHVIGKSAHGMEPDDGVNAGTYLATFLNQYPFSGDAKHFVSFIANKLHDDSRGHQLGINLTDDVMGDLTMNVGIMRYDIKDGGMVNTNFRYPKGMGPADIQRGLTNGATAGNVTQEDDMGPHFVSADDPFVKTLISVYKELTGETDAKPHVVGGGSFARLMERGVAFGALFPWTKNTMHQANEFQPIDDLMLAMAIYGKVLATLNE</sequence>
<keyword evidence="8" id="KW-0482">Metalloprotease</keyword>
<evidence type="ECO:0000256" key="5">
    <source>
        <dbReference type="ARBA" id="ARBA00022801"/>
    </source>
</evidence>
<dbReference type="InterPro" id="IPR001261">
    <property type="entry name" value="ArgE/DapE_CS"/>
</dbReference>
<evidence type="ECO:0000256" key="6">
    <source>
        <dbReference type="ARBA" id="ARBA00022833"/>
    </source>
</evidence>
<dbReference type="GO" id="GO:0006526">
    <property type="term" value="P:L-arginine biosynthetic process"/>
    <property type="evidence" value="ECO:0007669"/>
    <property type="project" value="TreeGrafter"/>
</dbReference>
<dbReference type="Pfam" id="PF01546">
    <property type="entry name" value="Peptidase_M20"/>
    <property type="match status" value="1"/>
</dbReference>
<dbReference type="GO" id="GO:0006508">
    <property type="term" value="P:proteolysis"/>
    <property type="evidence" value="ECO:0007669"/>
    <property type="project" value="UniProtKB-KW"/>
</dbReference>
<proteinExistence type="inferred from homology"/>
<dbReference type="KEGG" id="lbe:MOO44_07685"/>
<accession>A0A976RS16</accession>
<dbReference type="GO" id="GO:0008270">
    <property type="term" value="F:zinc ion binding"/>
    <property type="evidence" value="ECO:0007669"/>
    <property type="project" value="InterPro"/>
</dbReference>
<dbReference type="AlphaFoldDB" id="A0A976RS16"/>
<dbReference type="Gene3D" id="3.40.630.10">
    <property type="entry name" value="Zn peptidases"/>
    <property type="match status" value="1"/>
</dbReference>
<dbReference type="PANTHER" id="PTHR43808">
    <property type="entry name" value="ACETYLORNITHINE DEACETYLASE"/>
    <property type="match status" value="1"/>
</dbReference>
<keyword evidence="5 9" id="KW-0378">Hydrolase</keyword>
<keyword evidence="4" id="KW-0479">Metal-binding</keyword>
<evidence type="ECO:0000256" key="1">
    <source>
        <dbReference type="ARBA" id="ARBA00001947"/>
    </source>
</evidence>
<dbReference type="RefSeq" id="WP_260116556.1">
    <property type="nucleotide sequence ID" value="NZ_CP093361.1"/>
</dbReference>
<dbReference type="CDD" id="cd03888">
    <property type="entry name" value="M20_PepV"/>
    <property type="match status" value="1"/>
</dbReference>
<comment type="cofactor">
    <cofactor evidence="1">
        <name>Zn(2+)</name>
        <dbReference type="ChEBI" id="CHEBI:29105"/>
    </cofactor>
</comment>
<dbReference type="InterPro" id="IPR010964">
    <property type="entry name" value="M20A_pepV-rel"/>
</dbReference>
<dbReference type="NCBIfam" id="TIGR01887">
    <property type="entry name" value="dipeptidaselike"/>
    <property type="match status" value="1"/>
</dbReference>
<protein>
    <submittedName>
        <fullName evidence="9">Dipeptidase PepV</fullName>
        <ecNumber evidence="9">3.4.13.-</ecNumber>
    </submittedName>
</protein>
<dbReference type="PROSITE" id="PS00759">
    <property type="entry name" value="ARGE_DAPE_CPG2_2"/>
    <property type="match status" value="1"/>
</dbReference>